<evidence type="ECO:0000256" key="3">
    <source>
        <dbReference type="ARBA" id="ARBA00022723"/>
    </source>
</evidence>
<dbReference type="GO" id="GO:0005506">
    <property type="term" value="F:iron ion binding"/>
    <property type="evidence" value="ECO:0007669"/>
    <property type="project" value="InterPro"/>
</dbReference>
<dbReference type="PRINTS" id="PR00385">
    <property type="entry name" value="P450"/>
</dbReference>
<evidence type="ECO:0000256" key="6">
    <source>
        <dbReference type="ARBA" id="ARBA00023033"/>
    </source>
</evidence>
<keyword evidence="4 7" id="KW-0560">Oxidoreductase</keyword>
<evidence type="ECO:0000313" key="9">
    <source>
        <dbReference type="Proteomes" id="UP000316639"/>
    </source>
</evidence>
<evidence type="ECO:0000256" key="5">
    <source>
        <dbReference type="ARBA" id="ARBA00023004"/>
    </source>
</evidence>
<dbReference type="Proteomes" id="UP000316639">
    <property type="component" value="Unassembled WGS sequence"/>
</dbReference>
<evidence type="ECO:0000256" key="4">
    <source>
        <dbReference type="ARBA" id="ARBA00023002"/>
    </source>
</evidence>
<evidence type="ECO:0000256" key="2">
    <source>
        <dbReference type="ARBA" id="ARBA00022617"/>
    </source>
</evidence>
<dbReference type="InterPro" id="IPR017972">
    <property type="entry name" value="Cyt_P450_CS"/>
</dbReference>
<comment type="similarity">
    <text evidence="1 7">Belongs to the cytochrome P450 family.</text>
</comment>
<keyword evidence="6 7" id="KW-0503">Monooxygenase</keyword>
<dbReference type="InterPro" id="IPR002397">
    <property type="entry name" value="Cyt_P450_B"/>
</dbReference>
<dbReference type="Gene3D" id="1.10.630.10">
    <property type="entry name" value="Cytochrome P450"/>
    <property type="match status" value="1"/>
</dbReference>
<dbReference type="SUPFAM" id="SSF48264">
    <property type="entry name" value="Cytochrome P450"/>
    <property type="match status" value="1"/>
</dbReference>
<dbReference type="GO" id="GO:0016705">
    <property type="term" value="F:oxidoreductase activity, acting on paired donors, with incorporation or reduction of molecular oxygen"/>
    <property type="evidence" value="ECO:0007669"/>
    <property type="project" value="InterPro"/>
</dbReference>
<sequence>MTDVLARLFEPDVMADPGPFYRWVRENHPIQLHPAGFYLVSTHAHASWMFRGNDLRAPETDELPLWYPRAVKYRSVALLLGSIAMTNPPTHTRLRRLVIRDFTAKRVEALRPGMTALCDELLDAAEERLRDGDTADLHGGLARELSMQVIADLLGVPAEDRHHLAPLVLRVLQSTSPISTDDMLADADAATHEVESYFTDLIARLRVTPGDNLFSDLVSAHYNDPDQLTDDELMSMVWGLWAGGFETSAAGIDNAIIALLRHPEQSHWLRRGQAEVRAFTREALRFDPPNLLTGVVRVAAHDTEVGGMAIPEGATVRALPACANRDPAAFTDPDSFLPERDGSASLTFGQGMHYCLGASLARAEVEVVLPRLHARFPELQLAGEPERRRSLPLRTCDRLLVTLQARPGEPRPAARPPR</sequence>
<dbReference type="GO" id="GO:0004497">
    <property type="term" value="F:monooxygenase activity"/>
    <property type="evidence" value="ECO:0007669"/>
    <property type="project" value="UniProtKB-KW"/>
</dbReference>
<accession>A0A563EJM3</accession>
<dbReference type="EMBL" id="VOBR01000028">
    <property type="protein sequence ID" value="TWP46962.1"/>
    <property type="molecule type" value="Genomic_DNA"/>
</dbReference>
<evidence type="ECO:0000256" key="7">
    <source>
        <dbReference type="RuleBase" id="RU000461"/>
    </source>
</evidence>
<dbReference type="RefSeq" id="WP_146358234.1">
    <property type="nucleotide sequence ID" value="NZ_VOBR01000028.1"/>
</dbReference>
<dbReference type="PANTHER" id="PTHR46696:SF1">
    <property type="entry name" value="CYTOCHROME P450 YJIB-RELATED"/>
    <property type="match status" value="1"/>
</dbReference>
<dbReference type="Pfam" id="PF00067">
    <property type="entry name" value="p450"/>
    <property type="match status" value="1"/>
</dbReference>
<dbReference type="PANTHER" id="PTHR46696">
    <property type="entry name" value="P450, PUTATIVE (EUROFUNG)-RELATED"/>
    <property type="match status" value="1"/>
</dbReference>
<keyword evidence="9" id="KW-1185">Reference proteome</keyword>
<organism evidence="8 9">
    <name type="scientific">Lentzea tibetensis</name>
    <dbReference type="NCBI Taxonomy" id="2591470"/>
    <lineage>
        <taxon>Bacteria</taxon>
        <taxon>Bacillati</taxon>
        <taxon>Actinomycetota</taxon>
        <taxon>Actinomycetes</taxon>
        <taxon>Pseudonocardiales</taxon>
        <taxon>Pseudonocardiaceae</taxon>
        <taxon>Lentzea</taxon>
    </lineage>
</organism>
<keyword evidence="5 7" id="KW-0408">Iron</keyword>
<gene>
    <name evidence="8" type="ORF">FKR81_33440</name>
</gene>
<keyword evidence="2 7" id="KW-0349">Heme</keyword>
<proteinExistence type="inferred from homology"/>
<dbReference type="FunFam" id="1.10.630.10:FF:000018">
    <property type="entry name" value="Cytochrome P450 monooxygenase"/>
    <property type="match status" value="1"/>
</dbReference>
<dbReference type="OrthoDB" id="5500002at2"/>
<dbReference type="AlphaFoldDB" id="A0A563EJM3"/>
<dbReference type="PROSITE" id="PS00086">
    <property type="entry name" value="CYTOCHROME_P450"/>
    <property type="match status" value="1"/>
</dbReference>
<name>A0A563EJM3_9PSEU</name>
<evidence type="ECO:0000256" key="1">
    <source>
        <dbReference type="ARBA" id="ARBA00010617"/>
    </source>
</evidence>
<dbReference type="GO" id="GO:0020037">
    <property type="term" value="F:heme binding"/>
    <property type="evidence" value="ECO:0007669"/>
    <property type="project" value="InterPro"/>
</dbReference>
<dbReference type="InterPro" id="IPR001128">
    <property type="entry name" value="Cyt_P450"/>
</dbReference>
<dbReference type="InterPro" id="IPR036396">
    <property type="entry name" value="Cyt_P450_sf"/>
</dbReference>
<keyword evidence="3 7" id="KW-0479">Metal-binding</keyword>
<reference evidence="8 9" key="1">
    <citation type="submission" date="2019-07" db="EMBL/GenBank/DDBJ databases">
        <title>Lentzea xizangensis sp. nov., isolated from Qinghai-Tibetan Plateau Soils.</title>
        <authorList>
            <person name="Huang J."/>
        </authorList>
    </citation>
    <scope>NUCLEOTIDE SEQUENCE [LARGE SCALE GENOMIC DNA]</scope>
    <source>
        <strain evidence="8 9">FXJ1.1311</strain>
    </source>
</reference>
<protein>
    <submittedName>
        <fullName evidence="8">Cytochrome P450</fullName>
    </submittedName>
</protein>
<comment type="caution">
    <text evidence="8">The sequence shown here is derived from an EMBL/GenBank/DDBJ whole genome shotgun (WGS) entry which is preliminary data.</text>
</comment>
<dbReference type="PRINTS" id="PR00359">
    <property type="entry name" value="BP450"/>
</dbReference>
<evidence type="ECO:0000313" key="8">
    <source>
        <dbReference type="EMBL" id="TWP46962.1"/>
    </source>
</evidence>